<dbReference type="PATRIC" id="fig|1544798.3.peg.4841"/>
<proteinExistence type="predicted"/>
<sequence>MCAKVSILLLIVNAMKPNLLKLLTYSFILFFNPINAQEIWHESFSVPNKGVWGNSDGTGINSDFTDITKWTLDFSQITLENEDDYAKTVTTSGGRFECCDINGEVIWRSEIIDISAYKNISIQLNANETGSSTNEEQKYLRAFYILDQGEAKSFESNGDNRGNWGQAVVSQTGLVGNDLQIVVYMNNHYASNKVILDEVIVSGEEKNPVIIEPGDIVLNEVLFNPVPDGEDYVEIYNNSEKEIPLNKLYLASRDNDLELTQVYALTSEKQKLLPNEYLALTKDTLGVFPWFSISCPECFLQMEKFPSFNNDDDYVVLLNNEMEIIDEFYYYEKMHLPIFYDREGIALERISFSAPTNEVQNWHSASTQSGYGTPGYQNSQFMNEEAQKITVTFQPDAFSPNNDGYNDNYSIDLSMDSPGYICNILVFDSAGRRLCKLADNAALGTHEQISWNGEDEAGNRLPIGPYIVMVEVFNTDGTIERFKDGVVLTDRFE</sequence>
<dbReference type="Pfam" id="PF13585">
    <property type="entry name" value="CHU_C"/>
    <property type="match status" value="1"/>
</dbReference>
<dbReference type="OrthoDB" id="9758406at2"/>
<dbReference type="AlphaFoldDB" id="A0A0D8J540"/>
<dbReference type="Pfam" id="PF00932">
    <property type="entry name" value="LTD"/>
    <property type="match status" value="1"/>
</dbReference>
<dbReference type="InterPro" id="IPR001322">
    <property type="entry name" value="Lamin_tail_dom"/>
</dbReference>
<dbReference type="STRING" id="1544798.LH29_23310"/>
<dbReference type="Proteomes" id="UP000032544">
    <property type="component" value="Unassembled WGS sequence"/>
</dbReference>
<reference evidence="2 3" key="1">
    <citation type="submission" date="2014-09" db="EMBL/GenBank/DDBJ databases">
        <title>Draft Genome Sequence of Draconibacterium sp. JN14CK-3.</title>
        <authorList>
            <person name="Dong C."/>
            <person name="Lai Q."/>
            <person name="Shao Z."/>
        </authorList>
    </citation>
    <scope>NUCLEOTIDE SEQUENCE [LARGE SCALE GENOMIC DNA]</scope>
    <source>
        <strain evidence="2 3">JN14CK-3</strain>
    </source>
</reference>
<name>A0A0D8J540_9BACT</name>
<dbReference type="SUPFAM" id="SSF74853">
    <property type="entry name" value="Lamin A/C globular tail domain"/>
    <property type="match status" value="1"/>
</dbReference>
<keyword evidence="3" id="KW-1185">Reference proteome</keyword>
<comment type="caution">
    <text evidence="2">The sequence shown here is derived from an EMBL/GenBank/DDBJ whole genome shotgun (WGS) entry which is preliminary data.</text>
</comment>
<gene>
    <name evidence="2" type="ORF">LH29_23310</name>
</gene>
<evidence type="ECO:0000313" key="2">
    <source>
        <dbReference type="EMBL" id="KJF41864.1"/>
    </source>
</evidence>
<evidence type="ECO:0000313" key="3">
    <source>
        <dbReference type="Proteomes" id="UP000032544"/>
    </source>
</evidence>
<feature type="domain" description="LTD" evidence="1">
    <location>
        <begin position="213"/>
        <end position="331"/>
    </location>
</feature>
<dbReference type="EMBL" id="JRHC01000008">
    <property type="protein sequence ID" value="KJF41864.1"/>
    <property type="molecule type" value="Genomic_DNA"/>
</dbReference>
<accession>A0A0D8J540</accession>
<evidence type="ECO:0000259" key="1">
    <source>
        <dbReference type="Pfam" id="PF00932"/>
    </source>
</evidence>
<dbReference type="Gene3D" id="2.60.40.4070">
    <property type="match status" value="1"/>
</dbReference>
<protein>
    <recommendedName>
        <fullName evidence="1">LTD domain-containing protein</fullName>
    </recommendedName>
</protein>
<organism evidence="2 3">
    <name type="scientific">Draconibacterium sediminis</name>
    <dbReference type="NCBI Taxonomy" id="1544798"/>
    <lineage>
        <taxon>Bacteria</taxon>
        <taxon>Pseudomonadati</taxon>
        <taxon>Bacteroidota</taxon>
        <taxon>Bacteroidia</taxon>
        <taxon>Marinilabiliales</taxon>
        <taxon>Prolixibacteraceae</taxon>
        <taxon>Draconibacterium</taxon>
    </lineage>
</organism>
<dbReference type="InterPro" id="IPR036415">
    <property type="entry name" value="Lamin_tail_dom_sf"/>
</dbReference>